<evidence type="ECO:0000313" key="2">
    <source>
        <dbReference type="Proteomes" id="UP001281410"/>
    </source>
</evidence>
<keyword evidence="2" id="KW-1185">Reference proteome</keyword>
<dbReference type="PANTHER" id="PTHR22930">
    <property type="match status" value="1"/>
</dbReference>
<gene>
    <name evidence="1" type="ORF">Dsin_012295</name>
</gene>
<dbReference type="Proteomes" id="UP001281410">
    <property type="component" value="Unassembled WGS sequence"/>
</dbReference>
<accession>A0AAE0AIM3</accession>
<dbReference type="PANTHER" id="PTHR22930:SF281">
    <property type="entry name" value="NUCLEASE"/>
    <property type="match status" value="1"/>
</dbReference>
<comment type="caution">
    <text evidence="1">The sequence shown here is derived from an EMBL/GenBank/DDBJ whole genome shotgun (WGS) entry which is preliminary data.</text>
</comment>
<protein>
    <submittedName>
        <fullName evidence="1">Uncharacterized protein</fullName>
    </submittedName>
</protein>
<reference evidence="1" key="1">
    <citation type="journal article" date="2023" name="Plant J.">
        <title>Genome sequences and population genomics provide insights into the demographic history, inbreeding, and mutation load of two 'living fossil' tree species of Dipteronia.</title>
        <authorList>
            <person name="Feng Y."/>
            <person name="Comes H.P."/>
            <person name="Chen J."/>
            <person name="Zhu S."/>
            <person name="Lu R."/>
            <person name="Zhang X."/>
            <person name="Li P."/>
            <person name="Qiu J."/>
            <person name="Olsen K.M."/>
            <person name="Qiu Y."/>
        </authorList>
    </citation>
    <scope>NUCLEOTIDE SEQUENCE</scope>
    <source>
        <strain evidence="1">NBL</strain>
    </source>
</reference>
<dbReference type="AlphaFoldDB" id="A0AAE0AIM3"/>
<dbReference type="EMBL" id="JANJYJ010000004">
    <property type="protein sequence ID" value="KAK3218325.1"/>
    <property type="molecule type" value="Genomic_DNA"/>
</dbReference>
<sequence>MFLHILAHHVKNRTIHNRFQRSRETGALYETFIQVHVPEADKPRLRSRKCEIATNVLGVCSRDMIFTFVLPGWECSALDSTVLRDALSRPTGLEVLTGLDVGGIFQTNEQERRGVKCVWTKEEEDALLSILDEIVASGGCADCSSFKSGTIKNIET</sequence>
<evidence type="ECO:0000313" key="1">
    <source>
        <dbReference type="EMBL" id="KAK3218325.1"/>
    </source>
</evidence>
<dbReference type="InterPro" id="IPR045249">
    <property type="entry name" value="HARBI1-like"/>
</dbReference>
<name>A0AAE0AIM3_9ROSI</name>
<proteinExistence type="predicted"/>
<organism evidence="1 2">
    <name type="scientific">Dipteronia sinensis</name>
    <dbReference type="NCBI Taxonomy" id="43782"/>
    <lineage>
        <taxon>Eukaryota</taxon>
        <taxon>Viridiplantae</taxon>
        <taxon>Streptophyta</taxon>
        <taxon>Embryophyta</taxon>
        <taxon>Tracheophyta</taxon>
        <taxon>Spermatophyta</taxon>
        <taxon>Magnoliopsida</taxon>
        <taxon>eudicotyledons</taxon>
        <taxon>Gunneridae</taxon>
        <taxon>Pentapetalae</taxon>
        <taxon>rosids</taxon>
        <taxon>malvids</taxon>
        <taxon>Sapindales</taxon>
        <taxon>Sapindaceae</taxon>
        <taxon>Hippocastanoideae</taxon>
        <taxon>Acereae</taxon>
        <taxon>Dipteronia</taxon>
    </lineage>
</organism>